<feature type="non-terminal residue" evidence="1">
    <location>
        <position position="219"/>
    </location>
</feature>
<sequence length="219" mass="25273">MFKSDDQNLVNNSSVMPLLESMSSNVVNAEPKQDQNHQNHNNCTQIPLNETTRENGHYLPMTIVSSMASQSWESADETVKAEYRRIAKEALRVHNEMHPKSGRRKRKDRWNIVSFDPPAPPLKKMRGDIKIKILIQKSIKEIINNKNIEPKDTKPVIFVTSSHNINSTLDYPLKCIQTRHPYLQTILRISIHLLYLLWSHRVGNLLMRLSSRMAKEALG</sequence>
<organism evidence="1 2">
    <name type="scientific">Dentiscutata erythropus</name>
    <dbReference type="NCBI Taxonomy" id="1348616"/>
    <lineage>
        <taxon>Eukaryota</taxon>
        <taxon>Fungi</taxon>
        <taxon>Fungi incertae sedis</taxon>
        <taxon>Mucoromycota</taxon>
        <taxon>Glomeromycotina</taxon>
        <taxon>Glomeromycetes</taxon>
        <taxon>Diversisporales</taxon>
        <taxon>Gigasporaceae</taxon>
        <taxon>Dentiscutata</taxon>
    </lineage>
</organism>
<evidence type="ECO:0000313" key="2">
    <source>
        <dbReference type="Proteomes" id="UP000789405"/>
    </source>
</evidence>
<reference evidence="1" key="1">
    <citation type="submission" date="2021-06" db="EMBL/GenBank/DDBJ databases">
        <authorList>
            <person name="Kallberg Y."/>
            <person name="Tangrot J."/>
            <person name="Rosling A."/>
        </authorList>
    </citation>
    <scope>NUCLEOTIDE SEQUENCE</scope>
    <source>
        <strain evidence="1">MA453B</strain>
    </source>
</reference>
<dbReference type="AlphaFoldDB" id="A0A9N9P6L0"/>
<dbReference type="EMBL" id="CAJVPY010027892">
    <property type="protein sequence ID" value="CAG8791806.1"/>
    <property type="molecule type" value="Genomic_DNA"/>
</dbReference>
<proteinExistence type="predicted"/>
<protein>
    <submittedName>
        <fullName evidence="1">25423_t:CDS:1</fullName>
    </submittedName>
</protein>
<dbReference type="Proteomes" id="UP000789405">
    <property type="component" value="Unassembled WGS sequence"/>
</dbReference>
<dbReference type="InterPro" id="IPR036910">
    <property type="entry name" value="HMG_box_dom_sf"/>
</dbReference>
<name>A0A9N9P6L0_9GLOM</name>
<dbReference type="SUPFAM" id="SSF47095">
    <property type="entry name" value="HMG-box"/>
    <property type="match status" value="1"/>
</dbReference>
<dbReference type="Gene3D" id="1.10.30.10">
    <property type="entry name" value="High mobility group box domain"/>
    <property type="match status" value="1"/>
</dbReference>
<accession>A0A9N9P6L0</accession>
<dbReference type="OrthoDB" id="2432621at2759"/>
<gene>
    <name evidence="1" type="ORF">DERYTH_LOCUS21575</name>
</gene>
<evidence type="ECO:0000313" key="1">
    <source>
        <dbReference type="EMBL" id="CAG8791806.1"/>
    </source>
</evidence>
<comment type="caution">
    <text evidence="1">The sequence shown here is derived from an EMBL/GenBank/DDBJ whole genome shotgun (WGS) entry which is preliminary data.</text>
</comment>
<keyword evidence="2" id="KW-1185">Reference proteome</keyword>